<dbReference type="Pfam" id="PF20944">
    <property type="entry name" value="StcE_b-sandwich"/>
    <property type="match status" value="1"/>
</dbReference>
<dbReference type="AlphaFoldDB" id="A0A1J5U7A3"/>
<name>A0A1J5U7A3_9GAMM</name>
<dbReference type="Gene3D" id="2.60.120.1230">
    <property type="match status" value="1"/>
</dbReference>
<dbReference type="InterPro" id="IPR048990">
    <property type="entry name" value="StcE_b-sandwich"/>
</dbReference>
<evidence type="ECO:0000313" key="3">
    <source>
        <dbReference type="Proteomes" id="UP000182798"/>
    </source>
</evidence>
<comment type="caution">
    <text evidence="2">The sequence shown here is derived from an EMBL/GenBank/DDBJ whole genome shotgun (WGS) entry which is preliminary data.</text>
</comment>
<reference evidence="3" key="1">
    <citation type="submission" date="2016-09" db="EMBL/GenBank/DDBJ databases">
        <title>Genome Sequence of Bathymodiolus thermophilus sulfur-oxidizing gill endosymbiont.</title>
        <authorList>
            <person name="Ponnudurai R."/>
            <person name="Kleiner M."/>
            <person name="Sayavedra L."/>
            <person name="Thuermer A."/>
            <person name="Felbeck H."/>
            <person name="Schlueter R."/>
            <person name="Schweder T."/>
            <person name="Markert S."/>
        </authorList>
    </citation>
    <scope>NUCLEOTIDE SEQUENCE [LARGE SCALE GENOMIC DNA]</scope>
    <source>
        <strain evidence="3">BAT/CrabSpa'14</strain>
    </source>
</reference>
<dbReference type="EMBL" id="MIQH01000553">
    <property type="protein sequence ID" value="OIR24702.1"/>
    <property type="molecule type" value="Genomic_DNA"/>
</dbReference>
<dbReference type="RefSeq" id="WP_071564354.1">
    <property type="nucleotide sequence ID" value="NZ_MIQH01000553.1"/>
</dbReference>
<dbReference type="Proteomes" id="UP000182798">
    <property type="component" value="Unassembled WGS sequence"/>
</dbReference>
<dbReference type="InterPro" id="IPR024079">
    <property type="entry name" value="MetalloPept_cat_dom_sf"/>
</dbReference>
<gene>
    <name evidence="2" type="ORF">BGC33_11475</name>
</gene>
<dbReference type="GO" id="GO:0008237">
    <property type="term" value="F:metallopeptidase activity"/>
    <property type="evidence" value="ECO:0007669"/>
    <property type="project" value="InterPro"/>
</dbReference>
<organism evidence="2 3">
    <name type="scientific">Bathymodiolus thermophilus thioautotrophic gill symbiont</name>
    <dbReference type="NCBI Taxonomy" id="2360"/>
    <lineage>
        <taxon>Bacteria</taxon>
        <taxon>Pseudomonadati</taxon>
        <taxon>Pseudomonadota</taxon>
        <taxon>Gammaproteobacteria</taxon>
        <taxon>sulfur-oxidizing symbionts</taxon>
    </lineage>
</organism>
<evidence type="ECO:0000259" key="1">
    <source>
        <dbReference type="Pfam" id="PF20944"/>
    </source>
</evidence>
<dbReference type="OrthoDB" id="5951339at2"/>
<dbReference type="Gene3D" id="3.40.390.10">
    <property type="entry name" value="Collagenase (Catalytic Domain)"/>
    <property type="match status" value="1"/>
</dbReference>
<dbReference type="SUPFAM" id="SSF55486">
    <property type="entry name" value="Metalloproteases ('zincins'), catalytic domain"/>
    <property type="match status" value="1"/>
</dbReference>
<protein>
    <recommendedName>
        <fullName evidence="1">Metalloprotease StcE beta-sandwich domain-containing protein</fullName>
    </recommendedName>
</protein>
<feature type="domain" description="Metalloprotease StcE beta-sandwich" evidence="1">
    <location>
        <begin position="312"/>
        <end position="379"/>
    </location>
</feature>
<proteinExistence type="predicted"/>
<evidence type="ECO:0000313" key="2">
    <source>
        <dbReference type="EMBL" id="OIR24702.1"/>
    </source>
</evidence>
<sequence length="379" mass="43406">MDDRDDIEGNVLDTISSVNPNVKVYVHWFDSNDENYWSFYHANHKSDDPLSQLDMFRDYVLHHYYFSVRNHNDYHILAAEGNWDGGSGAAYSPGHFALASDDNEKIAAHGMGHMLGASHNRDTNWFSAPIMYPHPSAWYYHLQTKFWSDSNKSAVRKTLQELKHFPDSESFGVQYASLDSTTNARKYNGLEWNESRAEVYQLMVAKNTTYTITLTDADFDTYLYVYDENGKQLAKDDDSGPGSWSKLENQDFGSAKEVYFVVSGYKRAYGKYSIRMSTYRTLFIEGNSTLKSLQNSVVNLSKFISSNNKVWIKTHNGAWVESFTLPPEFHGNTRKVTLSVNSEWPVRVTFTANKIEKTLLVQQGQEVSWVNTGNGWLVQ</sequence>
<accession>A0A1J5U7A3</accession>